<feature type="signal peptide" evidence="1">
    <location>
        <begin position="1"/>
        <end position="15"/>
    </location>
</feature>
<sequence>MLLFSAFFVIQTVLTAFVAIPGRSKSYKAEHAQTWSDNDEGCIGLCSRLPICQTNITTCSNSLASVYFSYSTNYSKTYKYTRTGNDWEVEDV</sequence>
<evidence type="ECO:0008006" key="4">
    <source>
        <dbReference type="Google" id="ProtNLM"/>
    </source>
</evidence>
<dbReference type="AlphaFoldDB" id="A0A9P1MWK1"/>
<keyword evidence="3" id="KW-1185">Reference proteome</keyword>
<evidence type="ECO:0000256" key="1">
    <source>
        <dbReference type="SAM" id="SignalP"/>
    </source>
</evidence>
<evidence type="ECO:0000313" key="3">
    <source>
        <dbReference type="Proteomes" id="UP001152747"/>
    </source>
</evidence>
<proteinExistence type="predicted"/>
<protein>
    <recommendedName>
        <fullName evidence="4">PAN-3 domain-containing protein</fullName>
    </recommendedName>
</protein>
<comment type="caution">
    <text evidence="2">The sequence shown here is derived from an EMBL/GenBank/DDBJ whole genome shotgun (WGS) entry which is preliminary data.</text>
</comment>
<feature type="chain" id="PRO_5040105258" description="PAN-3 domain-containing protein" evidence="1">
    <location>
        <begin position="16"/>
        <end position="92"/>
    </location>
</feature>
<gene>
    <name evidence="2" type="ORF">CAMP_LOCUS5566</name>
</gene>
<dbReference type="EMBL" id="CANHGI010000002">
    <property type="protein sequence ID" value="CAI5442929.1"/>
    <property type="molecule type" value="Genomic_DNA"/>
</dbReference>
<dbReference type="Proteomes" id="UP001152747">
    <property type="component" value="Unassembled WGS sequence"/>
</dbReference>
<name>A0A9P1MWK1_9PELO</name>
<evidence type="ECO:0000313" key="2">
    <source>
        <dbReference type="EMBL" id="CAI5442929.1"/>
    </source>
</evidence>
<accession>A0A9P1MWK1</accession>
<organism evidence="2 3">
    <name type="scientific">Caenorhabditis angaria</name>
    <dbReference type="NCBI Taxonomy" id="860376"/>
    <lineage>
        <taxon>Eukaryota</taxon>
        <taxon>Metazoa</taxon>
        <taxon>Ecdysozoa</taxon>
        <taxon>Nematoda</taxon>
        <taxon>Chromadorea</taxon>
        <taxon>Rhabditida</taxon>
        <taxon>Rhabditina</taxon>
        <taxon>Rhabditomorpha</taxon>
        <taxon>Rhabditoidea</taxon>
        <taxon>Rhabditidae</taxon>
        <taxon>Peloderinae</taxon>
        <taxon>Caenorhabditis</taxon>
    </lineage>
</organism>
<reference evidence="2" key="1">
    <citation type="submission" date="2022-11" db="EMBL/GenBank/DDBJ databases">
        <authorList>
            <person name="Kikuchi T."/>
        </authorList>
    </citation>
    <scope>NUCLEOTIDE SEQUENCE</scope>
    <source>
        <strain evidence="2">PS1010</strain>
    </source>
</reference>
<keyword evidence="1" id="KW-0732">Signal</keyword>